<dbReference type="EMBL" id="AYSL01001524">
    <property type="protein sequence ID" value="KTF05851.1"/>
    <property type="molecule type" value="Genomic_DNA"/>
</dbReference>
<organism evidence="1">
    <name type="scientific">marine sediment metagenome</name>
    <dbReference type="NCBI Taxonomy" id="412755"/>
    <lineage>
        <taxon>unclassified sequences</taxon>
        <taxon>metagenomes</taxon>
        <taxon>ecological metagenomes</taxon>
    </lineage>
</organism>
<sequence length="193" mass="22658">MSNVIEFIPAYRHAPAKNMAEFIRFCKEDLTSFGPDFSWESDYWPEIKLFFGNWEVSRHTTTQTTLQQPLLDFAKAYIRYTLSFKRKPQARYEGTIFKCIEKALNEAGYPSDISLLNHEILDRASELARERFSKSSNYHIGRNLQKLAEFVSAKQLIPNHLDWKNPNSRVIDTVRTGLKAQKIREKNYLARLY</sequence>
<name>A0A1B6NRD7_9ZZZZ</name>
<accession>A0A1B6NRD7</accession>
<protein>
    <submittedName>
        <fullName evidence="1">Integrase</fullName>
    </submittedName>
</protein>
<comment type="caution">
    <text evidence="1">The sequence shown here is derived from an EMBL/GenBank/DDBJ whole genome shotgun (WGS) entry which is preliminary data.</text>
</comment>
<proteinExistence type="predicted"/>
<evidence type="ECO:0000313" key="1">
    <source>
        <dbReference type="EMBL" id="KTF05851.1"/>
    </source>
</evidence>
<reference evidence="1" key="1">
    <citation type="submission" date="2013-11" db="EMBL/GenBank/DDBJ databases">
        <title>Microbial diversity, functional groups and degradation webs in Northern and Southern Mediterranean and Red Sea marine crude oil polluted sites.</title>
        <authorList>
            <person name="Daffonchio D."/>
            <person name="Mapelli F."/>
            <person name="Ferrer M."/>
            <person name="Richter M."/>
            <person name="Cherif A."/>
            <person name="Malkawi H.I."/>
            <person name="Yakimov M.M."/>
            <person name="Abdel-Fattah Y.R."/>
            <person name="Blaghen M."/>
            <person name="Golyshin P.N."/>
            <person name="Kalogerakis N."/>
            <person name="Boon N."/>
            <person name="Magagnini M."/>
            <person name="Fava F."/>
        </authorList>
    </citation>
    <scope>NUCLEOTIDE SEQUENCE</scope>
</reference>
<dbReference type="AlphaFoldDB" id="A0A1B6NRD7"/>
<gene>
    <name evidence="1" type="ORF">MGSAQ_002655</name>
</gene>